<feature type="compositionally biased region" description="Polar residues" evidence="2">
    <location>
        <begin position="771"/>
        <end position="786"/>
    </location>
</feature>
<feature type="region of interest" description="Disordered" evidence="2">
    <location>
        <begin position="1939"/>
        <end position="2029"/>
    </location>
</feature>
<feature type="region of interest" description="Disordered" evidence="2">
    <location>
        <begin position="770"/>
        <end position="794"/>
    </location>
</feature>
<protein>
    <submittedName>
        <fullName evidence="3">DUF3991 domain-containing protein</fullName>
    </submittedName>
</protein>
<name>A0ABD6XFB0_9LACO</name>
<feature type="compositionally biased region" description="Basic and acidic residues" evidence="2">
    <location>
        <begin position="1941"/>
        <end position="1956"/>
    </location>
</feature>
<gene>
    <name evidence="3" type="ORF">DBP89_06665</name>
</gene>
<feature type="compositionally biased region" description="Basic and acidic residues" evidence="2">
    <location>
        <begin position="1963"/>
        <end position="1974"/>
    </location>
</feature>
<accession>A0ABD6XFB0</accession>
<evidence type="ECO:0000256" key="2">
    <source>
        <dbReference type="SAM" id="MobiDB-lite"/>
    </source>
</evidence>
<sequence>MVEKIHDLAKNELNKRYGISKQPGKSLNVTTNDTLFTLFRKTADFIYRHGEWTKKDELTAVRSMLERRESYWGREPQEIEVNKIEPTQEQADYLKATRLFKTDNVKDHMYLTKYSYINGKGEKKVNEFTILLDSDNKVGTKHMYAFNRTIEVEGLPKSFMMGNLNRAIGYDKLFSDVINKFDEQKPTGFTKENVFYFLDRLIQADKRNFKGFIHDTMYDFEITPEMRQEAAQDPDGMASVRWGKTNLKWAERHQARNRTIDWLNKYLKDTYNLTLQVEYENDIDKETHAKSWQTKKNINKSTLEVMNNSNLNIPFESLELDNGVDLDRFKQAEITFQEMMNFLPKSTNREKPILRLRKLGNHKALGLFVPYNNTIAVDFRSSKSKTEYQPAGTGIQSFIHEYGHFLDYNTSHEVGISSSLQNDFSDILYQVQHKIDNHQKMVGKEFFPNRLANYFKVPTEVFARAFEIYSSEAGLDNSLIFDKSAYQNELQYTFFTDDIKAKITEYFDNKFPGYRERIKEYNALIESKKQQQIQNIEADTKTIKNVEQQDLDLTNQNVSDEPKNDKSEKLNQELDESREELLNAVKKDLKGDSGNQEITDNSESKLEFSEITKDNLELLAREQAKGTKIELTEIFDDRTFLNFERNLGILRKINNADIDDKVNFLGTEFTVEEQGTRDFENSVGRPVGVTLSYIDSNGNEQILTLPGNNESLAANYLVSAIYSNVIEPNINNEKTNNNQTQEENKTPETENYRLRKAREKLQRLEKEFEETSQSLNDHYTQTNGQPMNDKRNSDSFFNEANRLEEKISKLNNEIKEQRERVARLEASAERKAEGLNRSGNGLELSVDNIPRIQEEIERFEKGESNYSKKTIEKYRQELVKLEQSAKLADSIAPEAKKVVDSGKLSQWKKRPNIYFVKGLRNVALVINEQGMLEVSSKYTPKTDREREIVNELLELQRQSESGQEISQDSEKSTIESDQMSDKNNEDINTDAENVTVESNENNIETPPRKITTEMISKAEGQDILAVAQSLGIELVRGRNAAYHWVDEPSFEINSKTKLFTWKDKNIYNKNVISLVEAKESLNYREAVLYLNDNEIPNFDFDKVKIESINGEIETPKVTEVDINGHSKNEIEPSTSEENTSRNETQENGETKESYALSRSKNKLARLEQELESAQQAVFDHFNSVNGKPSDNRAFFEQSEQLGKKVRSLMEQVEKQKKRVKQQEFINQGFNRQGNGLELSVDNIDRIEKEIKKFDNGESAYSKATINKYRKELENLKQESKLGSIKLSKAAKQMLKEGKLKQWKKHPNVFFIKELKKSAVALEINEDGTFKPSEKYVAKTPEEQEAVKNLLDQLSIKKEEPKQEVQNNVANQETKVNEPIIPRGAVRITEKEIAFAREQNILNVAQALGINLTHDTVYHWSDEPTFEINPENNSFTWGSKDLYKEDPISLVQNRENLNYQQAVKYLNVNEFPEYTENSIESAKIVENNVDNEGQDLDINPSSEESQTQVETTSQLDENGNPLQPGWKPVNRRPGYHKYARKNQINYTNRKVRNRSLERASAIQTAKSRDILEVAEMLGMKLKRQGNTYQWVEHDSLTIFPKTNSFKWFNPEHGDYGDPIALVQAVTRDTPNPLNFNQSISFLLKNKFTGAKPVIYDAPKKEFSYLLRDENNIDKAVKYLSETRGINPKVVEYFAKKGILAQATRFDKAHNLYEPVIVFKNFDENAKFVGAYLEGIDQHPEIYGTHHGRRKEIVTNSDGNVGTNISIGKPKNVILCESNIDMMSYFELKGNRRQLKDTMLVSMNGLKESTVSKAFQMVMAPKYDGKTAQYMEKVNELANNYENAYEQWLKTGATITLAVDNDKAGLELYKKLSEKYPNIPIKLDVPPKAKGQEKMDWNDYLKALKQSGKPLEQELDNVEFAPEQIALEKRQAQIIGNSQFESQSKEMLQEQEPQEKTKAVNNTDTQEKIVKEEPKQQEIPQNDSIRQENSKQEVTQDNSKVTRNVQSKAGQQEPQNTKRRHGNYNPVIADPNWKNIRNSKENMIQLNDKAQKIIRKYATDPEGFKNYLDYMSLNPGTNYKNAALIQEKLPGTKMALTYKQWQELGIEKGITEADVEGHFVSRNGKTLIKNRKLTVLQKEKSKVKCFRPNTRVVVPRLDDKGKLMRNSNGALICRPKEQASSLELEKLATGEMYKEGMKEYVNFIRNEKGQVTYSDYAVYGIEQTSLKKDRYDKVLNNYKVDLSNPKHIVAMQQSLGEISKSIKVPVLYDNEGILKKGESGKYDQKTQKIYLNSSLSPEQKIKAQIKLLSEAAFDSTSRVGHSDDPRIESRRMKHVAKRKKVDNLKSSMTEYMLKERLGIEHDNVTPGVIGNWATRLDDLRATDFDKSLKQIQKETNKFSKIFDRSLSAIKQQQNINLVQNVEPVRAVNI</sequence>
<feature type="compositionally biased region" description="Polar residues" evidence="2">
    <location>
        <begin position="956"/>
        <end position="966"/>
    </location>
</feature>
<evidence type="ECO:0000256" key="1">
    <source>
        <dbReference type="SAM" id="Coils"/>
    </source>
</evidence>
<dbReference type="RefSeq" id="WP_003699034.1">
    <property type="nucleotide sequence ID" value="NZ_CBCRTQ010000006.1"/>
</dbReference>
<dbReference type="Gene3D" id="3.40.1360.10">
    <property type="match status" value="1"/>
</dbReference>
<feature type="region of interest" description="Disordered" evidence="2">
    <location>
        <begin position="954"/>
        <end position="986"/>
    </location>
</feature>
<evidence type="ECO:0000313" key="3">
    <source>
        <dbReference type="EMBL" id="PTR95297.1"/>
    </source>
</evidence>
<feature type="compositionally biased region" description="Polar residues" evidence="2">
    <location>
        <begin position="1990"/>
        <end position="2013"/>
    </location>
</feature>
<feature type="compositionally biased region" description="Basic and acidic residues" evidence="2">
    <location>
        <begin position="1138"/>
        <end position="1152"/>
    </location>
</feature>
<feature type="region of interest" description="Disordered" evidence="2">
    <location>
        <begin position="551"/>
        <end position="574"/>
    </location>
</feature>
<dbReference type="Proteomes" id="UP000244552">
    <property type="component" value="Unassembled WGS sequence"/>
</dbReference>
<keyword evidence="1" id="KW-0175">Coiled coil</keyword>
<dbReference type="Pfam" id="PF13155">
    <property type="entry name" value="Toprim_2"/>
    <property type="match status" value="1"/>
</dbReference>
<evidence type="ECO:0000313" key="4">
    <source>
        <dbReference type="Proteomes" id="UP000244552"/>
    </source>
</evidence>
<reference evidence="3 4" key="1">
    <citation type="journal article" date="2018" name="Genome Announc.">
        <title>Fifty-Six Draft Genome Sequences of 10 Lactobacillus Species from 22 Commercial Dietary Supplements.</title>
        <authorList>
            <person name="Gangiredla J."/>
            <person name="Barnaba T.J."/>
            <person name="Mammel M.K."/>
            <person name="Lacher D.W."/>
            <person name="Elkins C.A."/>
            <person name="Lampel K.A."/>
            <person name="Whitehouse C.A."/>
            <person name="Tartera C."/>
        </authorList>
    </citation>
    <scope>NUCLEOTIDE SEQUENCE [LARGE SCALE GENOMIC DNA]</scope>
    <source>
        <strain evidence="3 4">DS11_12</strain>
    </source>
</reference>
<feature type="compositionally biased region" description="Basic and acidic residues" evidence="2">
    <location>
        <begin position="560"/>
        <end position="572"/>
    </location>
</feature>
<feature type="compositionally biased region" description="Basic and acidic residues" evidence="2">
    <location>
        <begin position="968"/>
        <end position="985"/>
    </location>
</feature>
<feature type="region of interest" description="Disordered" evidence="2">
    <location>
        <begin position="1490"/>
        <end position="1532"/>
    </location>
</feature>
<proteinExistence type="predicted"/>
<dbReference type="SUPFAM" id="SSF57783">
    <property type="entry name" value="Zinc beta-ribbon"/>
    <property type="match status" value="1"/>
</dbReference>
<feature type="region of interest" description="Disordered" evidence="2">
    <location>
        <begin position="1120"/>
        <end position="1158"/>
    </location>
</feature>
<feature type="compositionally biased region" description="Basic and acidic residues" evidence="2">
    <location>
        <begin position="1120"/>
        <end position="1130"/>
    </location>
</feature>
<organism evidence="3 4">
    <name type="scientific">Ligilactobacillus salivarius</name>
    <dbReference type="NCBI Taxonomy" id="1624"/>
    <lineage>
        <taxon>Bacteria</taxon>
        <taxon>Bacillati</taxon>
        <taxon>Bacillota</taxon>
        <taxon>Bacilli</taxon>
        <taxon>Lactobacillales</taxon>
        <taxon>Lactobacillaceae</taxon>
        <taxon>Ligilactobacillus</taxon>
    </lineage>
</organism>
<feature type="compositionally biased region" description="Polar residues" evidence="2">
    <location>
        <begin position="1498"/>
        <end position="1520"/>
    </location>
</feature>
<dbReference type="EMBL" id="QAGV01000007">
    <property type="protein sequence ID" value="PTR95297.1"/>
    <property type="molecule type" value="Genomic_DNA"/>
</dbReference>
<feature type="coiled-coil region" evidence="1">
    <location>
        <begin position="1258"/>
        <end position="1285"/>
    </location>
</feature>
<comment type="caution">
    <text evidence="3">The sequence shown here is derived from an EMBL/GenBank/DDBJ whole genome shotgun (WGS) entry which is preliminary data.</text>
</comment>